<dbReference type="RefSeq" id="WP_128626537.1">
    <property type="nucleotide sequence ID" value="NZ_RKST01000007.1"/>
</dbReference>
<evidence type="ECO:0000256" key="3">
    <source>
        <dbReference type="PROSITE-ProRule" id="PRU10007"/>
    </source>
</evidence>
<keyword evidence="7" id="KW-1185">Reference proteome</keyword>
<dbReference type="InterPro" id="IPR016162">
    <property type="entry name" value="Ald_DH_N"/>
</dbReference>
<sequence length="485" mass="51444">MLQKTSHFMREANLIDGAWVQADSGKTIDVINPATGLRLGTVPRSGAAETRRAIEAAHTAFQSFRKTSALERSKLLRKLHDAIMDNQDALAELLTLEQGKSLTESRGEIASSAAYVLWFAEEARRAYGDVVPSPWADRRVLVTREPVGVIAAITPWNFPSSMLSRKIGPAIAAGCTAVVKPASQTPYSGLAWGALCEEVGMPKGVVNIVTGSAGEIGDEICANPLVKKITFTGSTEVGKLLIEKSASTVKKVSMELGGNAPFLVFDDADLDRAVEGAIAAKYRNSGQTCVCTNRFFVQAGIHDAFVDKLAAAAKKLKVGPGVEDGVQQGPLIDVKAVEKVEEFIADAVAKGGKVVSGGKRHALGGSFFEPTVIAGATTGMKFMTEEIFGPLAPVFKFEKEEEAVALANDTEFGLACYFYTGDLGRAFRVMEGLKYGMVGVNEGIITTPEAPFGGVKESGLGREGGHQGIDDYLDTKYVCIGGLGL</sequence>
<evidence type="ECO:0000313" key="6">
    <source>
        <dbReference type="EMBL" id="RUM98157.1"/>
    </source>
</evidence>
<dbReference type="Gene3D" id="3.40.605.10">
    <property type="entry name" value="Aldehyde Dehydrogenase, Chain A, domain 1"/>
    <property type="match status" value="1"/>
</dbReference>
<dbReference type="CDD" id="cd07103">
    <property type="entry name" value="ALDH_F5_SSADH_GabD"/>
    <property type="match status" value="1"/>
</dbReference>
<dbReference type="PROSITE" id="PS00070">
    <property type="entry name" value="ALDEHYDE_DEHYDR_CYS"/>
    <property type="match status" value="1"/>
</dbReference>
<dbReference type="Proteomes" id="UP000281647">
    <property type="component" value="Unassembled WGS sequence"/>
</dbReference>
<name>A0A432V7M1_9HYPH</name>
<dbReference type="InterPro" id="IPR010102">
    <property type="entry name" value="Succ_semiAld_DH"/>
</dbReference>
<comment type="similarity">
    <text evidence="1 4">Belongs to the aldehyde dehydrogenase family.</text>
</comment>
<evidence type="ECO:0000256" key="2">
    <source>
        <dbReference type="ARBA" id="ARBA00023002"/>
    </source>
</evidence>
<protein>
    <submittedName>
        <fullName evidence="6">NAD-dependent succinate-semialdehyde dehydrogenase</fullName>
    </submittedName>
</protein>
<dbReference type="PANTHER" id="PTHR43353">
    <property type="entry name" value="SUCCINATE-SEMIALDEHYDE DEHYDROGENASE, MITOCHONDRIAL"/>
    <property type="match status" value="1"/>
</dbReference>
<dbReference type="Gene3D" id="3.40.309.10">
    <property type="entry name" value="Aldehyde Dehydrogenase, Chain A, domain 2"/>
    <property type="match status" value="1"/>
</dbReference>
<evidence type="ECO:0000259" key="5">
    <source>
        <dbReference type="Pfam" id="PF00171"/>
    </source>
</evidence>
<dbReference type="OrthoDB" id="9812625at2"/>
<reference evidence="6 7" key="1">
    <citation type="submission" date="2018-11" db="EMBL/GenBank/DDBJ databases">
        <title>Pseudaminobacter arsenicus sp. nov., an arsenic-resistant bacterium isolated from arsenic-rich aquifers.</title>
        <authorList>
            <person name="Mu Y."/>
        </authorList>
    </citation>
    <scope>NUCLEOTIDE SEQUENCE [LARGE SCALE GENOMIC DNA]</scope>
    <source>
        <strain evidence="6 7">CB3</strain>
    </source>
</reference>
<dbReference type="GO" id="GO:0004777">
    <property type="term" value="F:succinate-semialdehyde dehydrogenase (NAD+) activity"/>
    <property type="evidence" value="ECO:0007669"/>
    <property type="project" value="TreeGrafter"/>
</dbReference>
<comment type="caution">
    <text evidence="6">The sequence shown here is derived from an EMBL/GenBank/DDBJ whole genome shotgun (WGS) entry which is preliminary data.</text>
</comment>
<gene>
    <name evidence="6" type="ORF">EET67_08605</name>
</gene>
<dbReference type="InterPro" id="IPR050740">
    <property type="entry name" value="Aldehyde_DH_Superfamily"/>
</dbReference>
<dbReference type="FunFam" id="3.40.309.10:FF:000004">
    <property type="entry name" value="Succinate-semialdehyde dehydrogenase I"/>
    <property type="match status" value="1"/>
</dbReference>
<evidence type="ECO:0000256" key="4">
    <source>
        <dbReference type="RuleBase" id="RU003345"/>
    </source>
</evidence>
<evidence type="ECO:0000313" key="7">
    <source>
        <dbReference type="Proteomes" id="UP000281647"/>
    </source>
</evidence>
<organism evidence="6 7">
    <name type="scientific">Borborobacter arsenicus</name>
    <dbReference type="NCBI Taxonomy" id="1851146"/>
    <lineage>
        <taxon>Bacteria</taxon>
        <taxon>Pseudomonadati</taxon>
        <taxon>Pseudomonadota</taxon>
        <taxon>Alphaproteobacteria</taxon>
        <taxon>Hyphomicrobiales</taxon>
        <taxon>Phyllobacteriaceae</taxon>
        <taxon>Borborobacter</taxon>
    </lineage>
</organism>
<dbReference type="EMBL" id="RKST01000007">
    <property type="protein sequence ID" value="RUM98157.1"/>
    <property type="molecule type" value="Genomic_DNA"/>
</dbReference>
<feature type="active site" evidence="3">
    <location>
        <position position="255"/>
    </location>
</feature>
<keyword evidence="2 4" id="KW-0560">Oxidoreductase</keyword>
<evidence type="ECO:0000256" key="1">
    <source>
        <dbReference type="ARBA" id="ARBA00009986"/>
    </source>
</evidence>
<dbReference type="Pfam" id="PF00171">
    <property type="entry name" value="Aldedh"/>
    <property type="match status" value="1"/>
</dbReference>
<dbReference type="InterPro" id="IPR029510">
    <property type="entry name" value="Ald_DH_CS_GLU"/>
</dbReference>
<dbReference type="InterPro" id="IPR016163">
    <property type="entry name" value="Ald_DH_C"/>
</dbReference>
<dbReference type="GO" id="GO:0009450">
    <property type="term" value="P:gamma-aminobutyric acid catabolic process"/>
    <property type="evidence" value="ECO:0007669"/>
    <property type="project" value="InterPro"/>
</dbReference>
<dbReference type="InterPro" id="IPR016161">
    <property type="entry name" value="Ald_DH/histidinol_DH"/>
</dbReference>
<dbReference type="InterPro" id="IPR016160">
    <property type="entry name" value="Ald_DH_CS_CYS"/>
</dbReference>
<dbReference type="AlphaFoldDB" id="A0A432V7M1"/>
<dbReference type="PANTHER" id="PTHR43353:SF5">
    <property type="entry name" value="SUCCINATE-SEMIALDEHYDE DEHYDROGENASE, MITOCHONDRIAL"/>
    <property type="match status" value="1"/>
</dbReference>
<dbReference type="GO" id="GO:0005829">
    <property type="term" value="C:cytosol"/>
    <property type="evidence" value="ECO:0007669"/>
    <property type="project" value="TreeGrafter"/>
</dbReference>
<dbReference type="FunFam" id="3.40.605.10:FF:000005">
    <property type="entry name" value="Succinate-semialdehyde dehydrogenase I"/>
    <property type="match status" value="1"/>
</dbReference>
<dbReference type="SUPFAM" id="SSF53720">
    <property type="entry name" value="ALDH-like"/>
    <property type="match status" value="1"/>
</dbReference>
<proteinExistence type="inferred from homology"/>
<accession>A0A432V7M1</accession>
<feature type="domain" description="Aldehyde dehydrogenase" evidence="5">
    <location>
        <begin position="19"/>
        <end position="478"/>
    </location>
</feature>
<dbReference type="PROSITE" id="PS00687">
    <property type="entry name" value="ALDEHYDE_DEHYDR_GLU"/>
    <property type="match status" value="1"/>
</dbReference>
<dbReference type="NCBIfam" id="TIGR01780">
    <property type="entry name" value="SSADH"/>
    <property type="match status" value="1"/>
</dbReference>
<dbReference type="InterPro" id="IPR015590">
    <property type="entry name" value="Aldehyde_DH_dom"/>
</dbReference>